<dbReference type="GO" id="GO:0032259">
    <property type="term" value="P:methylation"/>
    <property type="evidence" value="ECO:0007669"/>
    <property type="project" value="UniProtKB-KW"/>
</dbReference>
<reference evidence="8" key="1">
    <citation type="submission" date="2020-09" db="EMBL/GenBank/DDBJ databases">
        <title>Draft Genome Sequence of Paenibacillus sp. WST5.</title>
        <authorList>
            <person name="Bao Z."/>
        </authorList>
    </citation>
    <scope>NUCLEOTIDE SEQUENCE</scope>
    <source>
        <strain evidence="8">WST5</strain>
    </source>
</reference>
<organism evidence="8 9">
    <name type="scientific">Paenibacillus sedimenti</name>
    <dbReference type="NCBI Taxonomy" id="2770274"/>
    <lineage>
        <taxon>Bacteria</taxon>
        <taxon>Bacillati</taxon>
        <taxon>Bacillota</taxon>
        <taxon>Bacilli</taxon>
        <taxon>Bacillales</taxon>
        <taxon>Paenibacillaceae</taxon>
        <taxon>Paenibacillus</taxon>
    </lineage>
</organism>
<evidence type="ECO:0000256" key="3">
    <source>
        <dbReference type="ARBA" id="ARBA00022691"/>
    </source>
</evidence>
<dbReference type="PROSITE" id="PS00094">
    <property type="entry name" value="C5_MTASE_1"/>
    <property type="match status" value="1"/>
</dbReference>
<dbReference type="InterPro" id="IPR018117">
    <property type="entry name" value="C5_DNA_meth_AS"/>
</dbReference>
<dbReference type="GO" id="GO:0003886">
    <property type="term" value="F:DNA (cytosine-5-)-methyltransferase activity"/>
    <property type="evidence" value="ECO:0007669"/>
    <property type="project" value="UniProtKB-EC"/>
</dbReference>
<dbReference type="Proteomes" id="UP000650466">
    <property type="component" value="Unassembled WGS sequence"/>
</dbReference>
<dbReference type="Gene3D" id="3.90.120.10">
    <property type="entry name" value="DNA Methylase, subunit A, domain 2"/>
    <property type="match status" value="1"/>
</dbReference>
<dbReference type="InterPro" id="IPR050750">
    <property type="entry name" value="C5-MTase"/>
</dbReference>
<comment type="similarity">
    <text evidence="5 6">Belongs to the class I-like SAM-binding methyltransferase superfamily. C5-methyltransferase family.</text>
</comment>
<gene>
    <name evidence="8" type="primary">dcm</name>
    <name evidence="8" type="ORF">ICC18_13975</name>
</gene>
<dbReference type="NCBIfam" id="TIGR00675">
    <property type="entry name" value="dcm"/>
    <property type="match status" value="1"/>
</dbReference>
<dbReference type="InterPro" id="IPR001525">
    <property type="entry name" value="C5_MeTfrase"/>
</dbReference>
<dbReference type="GO" id="GO:0009307">
    <property type="term" value="P:DNA restriction-modification system"/>
    <property type="evidence" value="ECO:0007669"/>
    <property type="project" value="UniProtKB-KW"/>
</dbReference>
<accession>A0A926KQ25</accession>
<dbReference type="AlphaFoldDB" id="A0A926KQ25"/>
<evidence type="ECO:0000256" key="5">
    <source>
        <dbReference type="PROSITE-ProRule" id="PRU01016"/>
    </source>
</evidence>
<proteinExistence type="inferred from homology"/>
<evidence type="ECO:0000256" key="7">
    <source>
        <dbReference type="RuleBase" id="RU000417"/>
    </source>
</evidence>
<comment type="caution">
    <text evidence="8">The sequence shown here is derived from an EMBL/GenBank/DDBJ whole genome shotgun (WGS) entry which is preliminary data.</text>
</comment>
<evidence type="ECO:0000256" key="2">
    <source>
        <dbReference type="ARBA" id="ARBA00022679"/>
    </source>
</evidence>
<feature type="active site" evidence="5">
    <location>
        <position position="76"/>
    </location>
</feature>
<dbReference type="InterPro" id="IPR029063">
    <property type="entry name" value="SAM-dependent_MTases_sf"/>
</dbReference>
<evidence type="ECO:0000256" key="4">
    <source>
        <dbReference type="ARBA" id="ARBA00022747"/>
    </source>
</evidence>
<protein>
    <recommendedName>
        <fullName evidence="7">Cytosine-specific methyltransferase</fullName>
        <ecNumber evidence="7">2.1.1.37</ecNumber>
    </recommendedName>
</protein>
<keyword evidence="9" id="KW-1185">Reference proteome</keyword>
<evidence type="ECO:0000313" key="9">
    <source>
        <dbReference type="Proteomes" id="UP000650466"/>
    </source>
</evidence>
<evidence type="ECO:0000313" key="8">
    <source>
        <dbReference type="EMBL" id="MBD0381228.1"/>
    </source>
</evidence>
<dbReference type="PRINTS" id="PR00105">
    <property type="entry name" value="C5METTRFRASE"/>
</dbReference>
<dbReference type="PANTHER" id="PTHR46098:SF1">
    <property type="entry name" value="TRNA (CYTOSINE(38)-C(5))-METHYLTRANSFERASE"/>
    <property type="match status" value="1"/>
</dbReference>
<evidence type="ECO:0000256" key="1">
    <source>
        <dbReference type="ARBA" id="ARBA00022603"/>
    </source>
</evidence>
<dbReference type="EMBL" id="JACVVD010000004">
    <property type="protein sequence ID" value="MBD0381228.1"/>
    <property type="molecule type" value="Genomic_DNA"/>
</dbReference>
<dbReference type="SUPFAM" id="SSF53335">
    <property type="entry name" value="S-adenosyl-L-methionine-dependent methyltransferases"/>
    <property type="match status" value="1"/>
</dbReference>
<keyword evidence="2 5" id="KW-0808">Transferase</keyword>
<comment type="catalytic activity">
    <reaction evidence="7">
        <text>a 2'-deoxycytidine in DNA + S-adenosyl-L-methionine = a 5-methyl-2'-deoxycytidine in DNA + S-adenosyl-L-homocysteine + H(+)</text>
        <dbReference type="Rhea" id="RHEA:13681"/>
        <dbReference type="Rhea" id="RHEA-COMP:11369"/>
        <dbReference type="Rhea" id="RHEA-COMP:11370"/>
        <dbReference type="ChEBI" id="CHEBI:15378"/>
        <dbReference type="ChEBI" id="CHEBI:57856"/>
        <dbReference type="ChEBI" id="CHEBI:59789"/>
        <dbReference type="ChEBI" id="CHEBI:85452"/>
        <dbReference type="ChEBI" id="CHEBI:85454"/>
        <dbReference type="EC" id="2.1.1.37"/>
    </reaction>
</comment>
<dbReference type="EC" id="2.1.1.37" evidence="7"/>
<evidence type="ECO:0000256" key="6">
    <source>
        <dbReference type="RuleBase" id="RU000416"/>
    </source>
</evidence>
<dbReference type="PANTHER" id="PTHR46098">
    <property type="entry name" value="TRNA (CYTOSINE(38)-C(5))-METHYLTRANSFERASE"/>
    <property type="match status" value="1"/>
</dbReference>
<keyword evidence="3 5" id="KW-0949">S-adenosyl-L-methionine</keyword>
<keyword evidence="4" id="KW-0680">Restriction system</keyword>
<sequence length="436" mass="48080">MFAGIGGMGHGLMEAGWECVGYAEWDKFAHQAYEILHDHEKRMWSAYDVTKVTDDDLRLFRRERGDISLLAGGFPCQSFSIAGKRQGFRDATRGTLFFEIIRWASILEPEYLLLENVTGLLNHDGGRTFETVLGTLDEMGYVGEWCVLNSAAYVPQNRERVFIIASARGSSGRKIFPFGAENSNSIEVVGRLEGNHDQNSRDYGTGGVAPTLSTMQGGGQEPKILVAGQLDDDTGGTGKIYDPDGIAPTQLAQHGNAVTKIVIGATNTNLGKPQKIVNTLQARDYKGLQGRQEMSVVLEPIPVLTPDREEKRQNGRRFKEPGEPMFTLTAQDKHGVAIPEPSGIYTGTSPEFLRQPAVGLSRTLKANKHDAGIIDTNYRIRKLTPLECFRLQSFPDEWYYKLKEAGISDSQLYKIAGNAVTSVVAYEIGKRLIEGS</sequence>
<keyword evidence="1 5" id="KW-0489">Methyltransferase</keyword>
<dbReference type="Gene3D" id="3.40.50.150">
    <property type="entry name" value="Vaccinia Virus protein VP39"/>
    <property type="match status" value="1"/>
</dbReference>
<name>A0A926KQ25_9BACL</name>
<dbReference type="Pfam" id="PF00145">
    <property type="entry name" value="DNA_methylase"/>
    <property type="match status" value="1"/>
</dbReference>
<dbReference type="PROSITE" id="PS51679">
    <property type="entry name" value="SAM_MT_C5"/>
    <property type="match status" value="1"/>
</dbReference>